<dbReference type="EnsemblProtists" id="PYU1_T002931">
    <property type="protein sequence ID" value="PYU1_T002931"/>
    <property type="gene ID" value="PYU1_G002928"/>
</dbReference>
<dbReference type="InterPro" id="IPR001849">
    <property type="entry name" value="PH_domain"/>
</dbReference>
<sequence length="329" mass="37296">MAHLSRFSHDIDELERLSMIRRIDNFVGGVPLTVRSPSGVDSKQVGGSPNIKVKFEFGHGFMQDVIRSQMLCSQLDKLHSRISDFREMQQKELRQKFFEKAKGSLNPQMSLTINPNITGRRRGSTPPSTSQVQNILLGRRALTPTDGRHFSLDDSAGITRTYSSVDGLSVSLEASNRRDSEDGVTPRLLAPQLKSIPTFMLLKSGNVYVKKQSSLFSHFKVKGMTNARMWKKRYAVLQNARLLVQYDEQNGSQPRQGTSLFLKGAKVSACDPEVASKVNCFQIEVKEWTKGKYLMNERRFFVMGVESEAEVEDWVYMIRYAIESLENQS</sequence>
<dbReference type="HOGENOM" id="CLU_054870_0_0_1"/>
<keyword evidence="3" id="KW-1185">Reference proteome</keyword>
<evidence type="ECO:0000313" key="2">
    <source>
        <dbReference type="EnsemblProtists" id="PYU1_T002931"/>
    </source>
</evidence>
<evidence type="ECO:0000313" key="3">
    <source>
        <dbReference type="Proteomes" id="UP000019132"/>
    </source>
</evidence>
<organism evidence="2 3">
    <name type="scientific">Globisporangium ultimum (strain ATCC 200006 / CBS 805.95 / DAOM BR144)</name>
    <name type="common">Pythium ultimum</name>
    <dbReference type="NCBI Taxonomy" id="431595"/>
    <lineage>
        <taxon>Eukaryota</taxon>
        <taxon>Sar</taxon>
        <taxon>Stramenopiles</taxon>
        <taxon>Oomycota</taxon>
        <taxon>Peronosporomycetes</taxon>
        <taxon>Pythiales</taxon>
        <taxon>Pythiaceae</taxon>
        <taxon>Globisporangium</taxon>
    </lineage>
</organism>
<reference evidence="3" key="2">
    <citation type="submission" date="2010-04" db="EMBL/GenBank/DDBJ databases">
        <authorList>
            <person name="Buell R."/>
            <person name="Hamilton J."/>
            <person name="Hostetler J."/>
        </authorList>
    </citation>
    <scope>NUCLEOTIDE SEQUENCE [LARGE SCALE GENOMIC DNA]</scope>
    <source>
        <strain evidence="3">DAOM:BR144</strain>
    </source>
</reference>
<dbReference type="InterPro" id="IPR011993">
    <property type="entry name" value="PH-like_dom_sf"/>
</dbReference>
<accession>K3WD90</accession>
<dbReference type="EMBL" id="GL376628">
    <property type="status" value="NOT_ANNOTATED_CDS"/>
    <property type="molecule type" value="Genomic_DNA"/>
</dbReference>
<proteinExistence type="predicted"/>
<protein>
    <recommendedName>
        <fullName evidence="1">PH domain-containing protein</fullName>
    </recommendedName>
</protein>
<dbReference type="SUPFAM" id="SSF50729">
    <property type="entry name" value="PH domain-like"/>
    <property type="match status" value="1"/>
</dbReference>
<reference evidence="2" key="3">
    <citation type="submission" date="2015-02" db="UniProtKB">
        <authorList>
            <consortium name="EnsemblProtists"/>
        </authorList>
    </citation>
    <scope>IDENTIFICATION</scope>
    <source>
        <strain evidence="2">DAOM BR144</strain>
    </source>
</reference>
<dbReference type="PROSITE" id="PS50003">
    <property type="entry name" value="PH_DOMAIN"/>
    <property type="match status" value="1"/>
</dbReference>
<dbReference type="Proteomes" id="UP000019132">
    <property type="component" value="Unassembled WGS sequence"/>
</dbReference>
<reference evidence="3" key="1">
    <citation type="journal article" date="2010" name="Genome Biol.">
        <title>Genome sequence of the necrotrophic plant pathogen Pythium ultimum reveals original pathogenicity mechanisms and effector repertoire.</title>
        <authorList>
            <person name="Levesque C.A."/>
            <person name="Brouwer H."/>
            <person name="Cano L."/>
            <person name="Hamilton J.P."/>
            <person name="Holt C."/>
            <person name="Huitema E."/>
            <person name="Raffaele S."/>
            <person name="Robideau G.P."/>
            <person name="Thines M."/>
            <person name="Win J."/>
            <person name="Zerillo M.M."/>
            <person name="Beakes G.W."/>
            <person name="Boore J.L."/>
            <person name="Busam D."/>
            <person name="Dumas B."/>
            <person name="Ferriera S."/>
            <person name="Fuerstenberg S.I."/>
            <person name="Gachon C.M."/>
            <person name="Gaulin E."/>
            <person name="Govers F."/>
            <person name="Grenville-Briggs L."/>
            <person name="Horner N."/>
            <person name="Hostetler J."/>
            <person name="Jiang R.H."/>
            <person name="Johnson J."/>
            <person name="Krajaejun T."/>
            <person name="Lin H."/>
            <person name="Meijer H.J."/>
            <person name="Moore B."/>
            <person name="Morris P."/>
            <person name="Phuntmart V."/>
            <person name="Puiu D."/>
            <person name="Shetty J."/>
            <person name="Stajich J.E."/>
            <person name="Tripathy S."/>
            <person name="Wawra S."/>
            <person name="van West P."/>
            <person name="Whitty B.R."/>
            <person name="Coutinho P.M."/>
            <person name="Henrissat B."/>
            <person name="Martin F."/>
            <person name="Thomas P.D."/>
            <person name="Tyler B.M."/>
            <person name="De Vries R.P."/>
            <person name="Kamoun S."/>
            <person name="Yandell M."/>
            <person name="Tisserat N."/>
            <person name="Buell C.R."/>
        </authorList>
    </citation>
    <scope>NUCLEOTIDE SEQUENCE</scope>
    <source>
        <strain evidence="3">DAOM:BR144</strain>
    </source>
</reference>
<dbReference type="Gene3D" id="2.30.29.30">
    <property type="entry name" value="Pleckstrin-homology domain (PH domain)/Phosphotyrosine-binding domain (PTB)"/>
    <property type="match status" value="1"/>
</dbReference>
<dbReference type="InParanoid" id="K3WD90"/>
<dbReference type="AlphaFoldDB" id="K3WD90"/>
<dbReference type="SMART" id="SM00233">
    <property type="entry name" value="PH"/>
    <property type="match status" value="1"/>
</dbReference>
<dbReference type="VEuPathDB" id="FungiDB:PYU1_G002928"/>
<dbReference type="Pfam" id="PF00169">
    <property type="entry name" value="PH"/>
    <property type="match status" value="1"/>
</dbReference>
<dbReference type="STRING" id="431595.K3WD90"/>
<name>K3WD90_GLOUD</name>
<feature type="domain" description="PH" evidence="1">
    <location>
        <begin position="200"/>
        <end position="323"/>
    </location>
</feature>
<evidence type="ECO:0000259" key="1">
    <source>
        <dbReference type="PROSITE" id="PS50003"/>
    </source>
</evidence>
<dbReference type="eggNOG" id="ENOG502QPPT">
    <property type="taxonomic scope" value="Eukaryota"/>
</dbReference>